<evidence type="ECO:0000313" key="2">
    <source>
        <dbReference type="Proteomes" id="UP000184529"/>
    </source>
</evidence>
<proteinExistence type="predicted"/>
<dbReference type="AlphaFoldDB" id="A0A1M6IBD1"/>
<dbReference type="RefSeq" id="WP_072869693.1">
    <property type="nucleotide sequence ID" value="NZ_FQZM01000028.1"/>
</dbReference>
<reference evidence="2" key="1">
    <citation type="submission" date="2016-11" db="EMBL/GenBank/DDBJ databases">
        <authorList>
            <person name="Varghese N."/>
            <person name="Submissions S."/>
        </authorList>
    </citation>
    <scope>NUCLEOTIDE SEQUENCE [LARGE SCALE GENOMIC DNA]</scope>
    <source>
        <strain evidence="2">DSM 16057</strain>
    </source>
</reference>
<gene>
    <name evidence="1" type="ORF">SAMN02745219_02257</name>
</gene>
<accession>A0A1M6IBD1</accession>
<dbReference type="STRING" id="1121432.SAMN02745219_02257"/>
<name>A0A1M6IBD1_9FIRM</name>
<dbReference type="OrthoDB" id="9815752at2"/>
<keyword evidence="2" id="KW-1185">Reference proteome</keyword>
<evidence type="ECO:0000313" key="1">
    <source>
        <dbReference type="EMBL" id="SHJ31741.1"/>
    </source>
</evidence>
<dbReference type="InterPro" id="IPR031325">
    <property type="entry name" value="RHS_repeat"/>
</dbReference>
<dbReference type="Proteomes" id="UP000184529">
    <property type="component" value="Unassembled WGS sequence"/>
</dbReference>
<dbReference type="Pfam" id="PF05593">
    <property type="entry name" value="RHS_repeat"/>
    <property type="match status" value="1"/>
</dbReference>
<organism evidence="1 2">
    <name type="scientific">Desulfofundulus thermosubterraneus DSM 16057</name>
    <dbReference type="NCBI Taxonomy" id="1121432"/>
    <lineage>
        <taxon>Bacteria</taxon>
        <taxon>Bacillati</taxon>
        <taxon>Bacillota</taxon>
        <taxon>Clostridia</taxon>
        <taxon>Eubacteriales</taxon>
        <taxon>Peptococcaceae</taxon>
        <taxon>Desulfofundulus</taxon>
    </lineage>
</organism>
<dbReference type="Gene3D" id="2.180.10.10">
    <property type="entry name" value="RHS repeat-associated core"/>
    <property type="match status" value="1"/>
</dbReference>
<sequence length="172" mass="19058">MSYDALGRLSAVTENPDGSYLTYHYDRRGSTVVLTDEGGRVTDRFQYGPYGELVYRSGTNATPFLYNGRDGVMTDNNGLYYMRARSGLGCGQHFAGCGEGRHQRLRRPHLQACKTSNPARDSGRGFAVAQCSGHLENRGNARGINLVNSLGRYTDPFAQEFWTSCSAAVRRR</sequence>
<dbReference type="EMBL" id="FQZM01000028">
    <property type="protein sequence ID" value="SHJ31741.1"/>
    <property type="molecule type" value="Genomic_DNA"/>
</dbReference>
<protein>
    <submittedName>
        <fullName evidence="1">RHS Repeat</fullName>
    </submittedName>
</protein>